<evidence type="ECO:0000313" key="2">
    <source>
        <dbReference type="EMBL" id="PNE36943.1"/>
    </source>
</evidence>
<evidence type="ECO:0000313" key="3">
    <source>
        <dbReference type="Proteomes" id="UP000236047"/>
    </source>
</evidence>
<organism evidence="2 3">
    <name type="scientific">Streptomyces noursei</name>
    <name type="common">Streptomyces albulus</name>
    <dbReference type="NCBI Taxonomy" id="1971"/>
    <lineage>
        <taxon>Bacteria</taxon>
        <taxon>Bacillati</taxon>
        <taxon>Actinomycetota</taxon>
        <taxon>Actinomycetes</taxon>
        <taxon>Kitasatosporales</taxon>
        <taxon>Streptomycetaceae</taxon>
        <taxon>Streptomyces</taxon>
    </lineage>
</organism>
<dbReference type="Proteomes" id="UP000236047">
    <property type="component" value="Unassembled WGS sequence"/>
</dbReference>
<evidence type="ECO:0000256" key="1">
    <source>
        <dbReference type="SAM" id="Phobius"/>
    </source>
</evidence>
<feature type="transmembrane region" description="Helical" evidence="1">
    <location>
        <begin position="120"/>
        <end position="143"/>
    </location>
</feature>
<dbReference type="AlphaFoldDB" id="A0A2N8P7E3"/>
<name>A0A2N8P7E3_STRNR</name>
<keyword evidence="1" id="KW-0472">Membrane</keyword>
<accession>A0A2N8P7E3</accession>
<keyword evidence="1" id="KW-1133">Transmembrane helix</keyword>
<reference evidence="3" key="1">
    <citation type="submission" date="2015-09" db="EMBL/GenBank/DDBJ databases">
        <authorList>
            <person name="Graham D.E."/>
            <person name="Mahan K.M."/>
            <person name="Klingeman D.M."/>
            <person name="Fida T."/>
            <person name="Giannone R.J."/>
            <person name="Hettich R.L."/>
            <person name="Parry R.J."/>
            <person name="Spain J.C."/>
        </authorList>
    </citation>
    <scope>NUCLEOTIDE SEQUENCE [LARGE SCALE GENOMIC DNA]</scope>
    <source>
        <strain evidence="3">JCM 4701</strain>
    </source>
</reference>
<keyword evidence="1" id="KW-0812">Transmembrane</keyword>
<protein>
    <submittedName>
        <fullName evidence="2">Uncharacterized protein</fullName>
    </submittedName>
</protein>
<sequence>MEEKPELSPSLSWTALGLLLAAGVIALAVWLVSLLWGPFAYRAGLAGTPGTLTAAHCHVTGSGKYSKRDCSGTFVASTGAFTDSSAHTYDVARADDSPLRVQRRSDGGYTQPRADRAATALSVIFGIVSGAAALLLFLCLLPLKVSFGKGVRLGANPQPWGALLWLFSRVSVGAAIAAAASLAMMIVLAIFQRFL</sequence>
<proteinExistence type="predicted"/>
<comment type="caution">
    <text evidence="2">The sequence shown here is derived from an EMBL/GenBank/DDBJ whole genome shotgun (WGS) entry which is preliminary data.</text>
</comment>
<gene>
    <name evidence="2" type="ORF">AOB60_20985</name>
</gene>
<dbReference type="EMBL" id="LJSN01000003">
    <property type="protein sequence ID" value="PNE36943.1"/>
    <property type="molecule type" value="Genomic_DNA"/>
</dbReference>
<feature type="transmembrane region" description="Helical" evidence="1">
    <location>
        <begin position="12"/>
        <end position="36"/>
    </location>
</feature>
<keyword evidence="3" id="KW-1185">Reference proteome</keyword>
<dbReference type="RefSeq" id="WP_102924654.1">
    <property type="nucleotide sequence ID" value="NZ_LJSN01000003.1"/>
</dbReference>
<feature type="transmembrane region" description="Helical" evidence="1">
    <location>
        <begin position="163"/>
        <end position="191"/>
    </location>
</feature>